<evidence type="ECO:0000256" key="2">
    <source>
        <dbReference type="SAM" id="Phobius"/>
    </source>
</evidence>
<dbReference type="InterPro" id="IPR008756">
    <property type="entry name" value="Peptidase_M56"/>
</dbReference>
<evidence type="ECO:0000313" key="4">
    <source>
        <dbReference type="EMBL" id="TQM16625.1"/>
    </source>
</evidence>
<gene>
    <name evidence="4" type="ORF">FB551_4510</name>
</gene>
<proteinExistence type="predicted"/>
<keyword evidence="5" id="KW-1185">Reference proteome</keyword>
<dbReference type="Gene3D" id="3.30.1150.10">
    <property type="match status" value="1"/>
</dbReference>
<dbReference type="RefSeq" id="WP_142018933.1">
    <property type="nucleotide sequence ID" value="NZ_VFPD01000004.1"/>
</dbReference>
<dbReference type="AlphaFoldDB" id="A0A543E4X0"/>
<evidence type="ECO:0000259" key="3">
    <source>
        <dbReference type="Pfam" id="PF05569"/>
    </source>
</evidence>
<feature type="domain" description="Peptidase M56" evidence="3">
    <location>
        <begin position="22"/>
        <end position="252"/>
    </location>
</feature>
<feature type="transmembrane region" description="Helical" evidence="2">
    <location>
        <begin position="34"/>
        <end position="53"/>
    </location>
</feature>
<dbReference type="InterPro" id="IPR052173">
    <property type="entry name" value="Beta-lactam_resp_regulator"/>
</dbReference>
<dbReference type="PANTHER" id="PTHR34978">
    <property type="entry name" value="POSSIBLE SENSOR-TRANSDUCER PROTEIN BLAR"/>
    <property type="match status" value="1"/>
</dbReference>
<feature type="transmembrane region" description="Helical" evidence="2">
    <location>
        <begin position="6"/>
        <end position="22"/>
    </location>
</feature>
<dbReference type="PANTHER" id="PTHR34978:SF3">
    <property type="entry name" value="SLR0241 PROTEIN"/>
    <property type="match status" value="1"/>
</dbReference>
<evidence type="ECO:0000313" key="5">
    <source>
        <dbReference type="Proteomes" id="UP000316437"/>
    </source>
</evidence>
<sequence>MTAIILKIILCSSIFIAVYYAFLEKERMYRFNRWYLLSSILLSYIIPFINITIESPEAKIEPQTQIIIEETAQQMIFIQPEQESFNWMNVVWGVYAVITLFLLIKSLLALLAIRRIKGERRTYEHYNIILTGEGLSPFSFWNTIYMGKNYMENNKVDQRIFLHEKAHIDQKHSIDLVILNLLKIFTWFNPVLFLYKKAVITNHEFLADEAVLKKNYSIKEYQNLILEEILSQQNPPLTHSFNFNNTKKRFIMMKTEKSKFSLLKKTAGIATLIAAVVLLSERTYAGNSANIQVPEKIVETPAQTSSQDSYQEFKDILARYSDLLNDGKYAEFSKKISENDKKRLEELYPLLSETQRNEQKITFFALPELKKRIPTENELKSFLNKKDYAVWIDSKKIENSILKNYKKTDFSNVYISKIYPNARTAKNPQPYQVSLMTHPYFEKTKEKEKSSMMMGFKRPDLKKDQDTITPRESIKTENTEGKNTNTQEDKTFVSAEYPNGMKDLRTKIGKTMNVSNLSPVSGTIKATIYVHIDETGKTTNLTASGDNEIFNKELLKTVTEISNNTVWKPATKDGKPIASVLKVPATMTFTKP</sequence>
<comment type="caution">
    <text evidence="4">The sequence shown here is derived from an EMBL/GenBank/DDBJ whole genome shotgun (WGS) entry which is preliminary data.</text>
</comment>
<feature type="region of interest" description="Disordered" evidence="1">
    <location>
        <begin position="460"/>
        <end position="497"/>
    </location>
</feature>
<feature type="transmembrane region" description="Helical" evidence="2">
    <location>
        <begin position="90"/>
        <end position="113"/>
    </location>
</feature>
<reference evidence="4 5" key="1">
    <citation type="submission" date="2019-06" db="EMBL/GenBank/DDBJ databases">
        <title>Sorghum-associated microbial communities from plants grown in Nebraska, USA.</title>
        <authorList>
            <person name="Schachtman D."/>
        </authorList>
    </citation>
    <scope>NUCLEOTIDE SEQUENCE [LARGE SCALE GENOMIC DNA]</scope>
    <source>
        <strain evidence="4 5">110</strain>
    </source>
</reference>
<dbReference type="Pfam" id="PF05569">
    <property type="entry name" value="Peptidase_M56"/>
    <property type="match status" value="1"/>
</dbReference>
<organism evidence="4 5">
    <name type="scientific">Chryseobacterium aquifrigidense</name>
    <dbReference type="NCBI Taxonomy" id="558021"/>
    <lineage>
        <taxon>Bacteria</taxon>
        <taxon>Pseudomonadati</taxon>
        <taxon>Bacteroidota</taxon>
        <taxon>Flavobacteriia</taxon>
        <taxon>Flavobacteriales</taxon>
        <taxon>Weeksellaceae</taxon>
        <taxon>Chryseobacterium group</taxon>
        <taxon>Chryseobacterium</taxon>
    </lineage>
</organism>
<keyword evidence="2" id="KW-0812">Transmembrane</keyword>
<accession>A0A543E4X0</accession>
<evidence type="ECO:0000256" key="1">
    <source>
        <dbReference type="SAM" id="MobiDB-lite"/>
    </source>
</evidence>
<keyword evidence="2" id="KW-0472">Membrane</keyword>
<dbReference type="Proteomes" id="UP000316437">
    <property type="component" value="Unassembled WGS sequence"/>
</dbReference>
<protein>
    <submittedName>
        <fullName evidence="4">Beta-lactamase regulating signal transducer with metallopeptidase domain</fullName>
    </submittedName>
</protein>
<keyword evidence="2" id="KW-1133">Transmembrane helix</keyword>
<name>A0A543E4X0_9FLAO</name>
<dbReference type="EMBL" id="VFPD01000004">
    <property type="protein sequence ID" value="TQM16625.1"/>
    <property type="molecule type" value="Genomic_DNA"/>
</dbReference>